<dbReference type="AlphaFoldDB" id="A0A8S0TCI9"/>
<organism evidence="2 3">
    <name type="scientific">Olea europaea subsp. europaea</name>
    <dbReference type="NCBI Taxonomy" id="158383"/>
    <lineage>
        <taxon>Eukaryota</taxon>
        <taxon>Viridiplantae</taxon>
        <taxon>Streptophyta</taxon>
        <taxon>Embryophyta</taxon>
        <taxon>Tracheophyta</taxon>
        <taxon>Spermatophyta</taxon>
        <taxon>Magnoliopsida</taxon>
        <taxon>eudicotyledons</taxon>
        <taxon>Gunneridae</taxon>
        <taxon>Pentapetalae</taxon>
        <taxon>asterids</taxon>
        <taxon>lamiids</taxon>
        <taxon>Lamiales</taxon>
        <taxon>Oleaceae</taxon>
        <taxon>Oleeae</taxon>
        <taxon>Olea</taxon>
    </lineage>
</organism>
<reference evidence="2 3" key="1">
    <citation type="submission" date="2019-12" db="EMBL/GenBank/DDBJ databases">
        <authorList>
            <person name="Alioto T."/>
            <person name="Alioto T."/>
            <person name="Gomez Garrido J."/>
        </authorList>
    </citation>
    <scope>NUCLEOTIDE SEQUENCE [LARGE SCALE GENOMIC DNA]</scope>
</reference>
<evidence type="ECO:0000256" key="1">
    <source>
        <dbReference type="SAM" id="MobiDB-lite"/>
    </source>
</evidence>
<dbReference type="EMBL" id="CACTIH010005860">
    <property type="protein sequence ID" value="CAA3002621.1"/>
    <property type="molecule type" value="Genomic_DNA"/>
</dbReference>
<protein>
    <submittedName>
        <fullName evidence="2">Uncharacterized protein</fullName>
    </submittedName>
</protein>
<dbReference type="Gramene" id="OE9A095752T1">
    <property type="protein sequence ID" value="OE9A095752C1"/>
    <property type="gene ID" value="OE9A095752"/>
</dbReference>
<name>A0A8S0TCI9_OLEEU</name>
<dbReference type="Proteomes" id="UP000594638">
    <property type="component" value="Unassembled WGS sequence"/>
</dbReference>
<gene>
    <name evidence="2" type="ORF">OLEA9_A095752</name>
</gene>
<accession>A0A8S0TCI9</accession>
<evidence type="ECO:0000313" key="2">
    <source>
        <dbReference type="EMBL" id="CAA3002621.1"/>
    </source>
</evidence>
<feature type="region of interest" description="Disordered" evidence="1">
    <location>
        <begin position="114"/>
        <end position="133"/>
    </location>
</feature>
<proteinExistence type="predicted"/>
<evidence type="ECO:0000313" key="3">
    <source>
        <dbReference type="Proteomes" id="UP000594638"/>
    </source>
</evidence>
<sequence>MERERMTVPSSIPTGVDLLNDPVLQAKDLNHVNSSNSSFMPCYHVIANNEPRNREPPIMKVLEHLMNQMVEKKETQAQIIDCQNEIKANVNRLERSEDSRFETILNMSVGVKKHAAKGQETTEDNITPSNEAVMPNNEHKHVIQTSDESHSNVALQLTLVDMNVKKFVSNPSFPTCANDGNDTVPGEAIDDINYTEEQLHGGGSYGGG</sequence>
<comment type="caution">
    <text evidence="2">The sequence shown here is derived from an EMBL/GenBank/DDBJ whole genome shotgun (WGS) entry which is preliminary data.</text>
</comment>
<keyword evidence="3" id="KW-1185">Reference proteome</keyword>